<protein>
    <recommendedName>
        <fullName evidence="1">Aminotransferase-like plant mobile domain-containing protein</fullName>
    </recommendedName>
</protein>
<dbReference type="EMBL" id="JACGCM010000067">
    <property type="protein sequence ID" value="KAF6176592.1"/>
    <property type="molecule type" value="Genomic_DNA"/>
</dbReference>
<evidence type="ECO:0000313" key="2">
    <source>
        <dbReference type="EMBL" id="KAF6176592.1"/>
    </source>
</evidence>
<reference evidence="2 3" key="1">
    <citation type="journal article" date="2020" name="IScience">
        <title>Genome Sequencing of the Endangered Kingdonia uniflora (Circaeasteraceae, Ranunculales) Reveals Potential Mechanisms of Evolutionary Specialization.</title>
        <authorList>
            <person name="Sun Y."/>
            <person name="Deng T."/>
            <person name="Zhang A."/>
            <person name="Moore M.J."/>
            <person name="Landis J.B."/>
            <person name="Lin N."/>
            <person name="Zhang H."/>
            <person name="Zhang X."/>
            <person name="Huang J."/>
            <person name="Zhang X."/>
            <person name="Sun H."/>
            <person name="Wang H."/>
        </authorList>
    </citation>
    <scope>NUCLEOTIDE SEQUENCE [LARGE SCALE GENOMIC DNA]</scope>
    <source>
        <strain evidence="2">TB1705</strain>
        <tissue evidence="2">Leaf</tissue>
    </source>
</reference>
<dbReference type="Pfam" id="PF10536">
    <property type="entry name" value="PMD"/>
    <property type="match status" value="1"/>
</dbReference>
<evidence type="ECO:0000313" key="3">
    <source>
        <dbReference type="Proteomes" id="UP000541444"/>
    </source>
</evidence>
<name>A0A7J7PBD9_9MAGN</name>
<dbReference type="InterPro" id="IPR019557">
    <property type="entry name" value="AminoTfrase-like_pln_mobile"/>
</dbReference>
<proteinExistence type="predicted"/>
<accession>A0A7J7PBD9</accession>
<comment type="caution">
    <text evidence="2">The sequence shown here is derived from an EMBL/GenBank/DDBJ whole genome shotgun (WGS) entry which is preliminary data.</text>
</comment>
<dbReference type="OrthoDB" id="1733861at2759"/>
<dbReference type="AlphaFoldDB" id="A0A7J7PBD9"/>
<organism evidence="2 3">
    <name type="scientific">Kingdonia uniflora</name>
    <dbReference type="NCBI Taxonomy" id="39325"/>
    <lineage>
        <taxon>Eukaryota</taxon>
        <taxon>Viridiplantae</taxon>
        <taxon>Streptophyta</taxon>
        <taxon>Embryophyta</taxon>
        <taxon>Tracheophyta</taxon>
        <taxon>Spermatophyta</taxon>
        <taxon>Magnoliopsida</taxon>
        <taxon>Ranunculales</taxon>
        <taxon>Circaeasteraceae</taxon>
        <taxon>Kingdonia</taxon>
    </lineage>
</organism>
<keyword evidence="3" id="KW-1185">Reference proteome</keyword>
<feature type="domain" description="Aminotransferase-like plant mobile" evidence="1">
    <location>
        <begin position="26"/>
        <end position="126"/>
    </location>
</feature>
<dbReference type="Proteomes" id="UP000541444">
    <property type="component" value="Unassembled WGS sequence"/>
</dbReference>
<evidence type="ECO:0000259" key="1">
    <source>
        <dbReference type="Pfam" id="PF10536"/>
    </source>
</evidence>
<gene>
    <name evidence="2" type="ORF">GIB67_034454</name>
</gene>
<sequence length="148" mass="16819">MVNFFAYKVGTNVAAEASSSSKPPRLSSRVVAKAYMFLGASSRVNVKALACCTTLLESWIFEHFPKLHGISKPNDSRAPEYCTRWSWSKTASDRSGEKALKTFREALDNYNLEDVVWDPYLEKIVDIHMFKKVACFTSFIRSLEHIEV</sequence>